<dbReference type="AlphaFoldDB" id="A0A251TAT9"/>
<keyword evidence="4" id="KW-1185">Reference proteome</keyword>
<evidence type="ECO:0000313" key="2">
    <source>
        <dbReference type="EMBL" id="KAF5781285.1"/>
    </source>
</evidence>
<feature type="region of interest" description="Disordered" evidence="1">
    <location>
        <begin position="184"/>
        <end position="208"/>
    </location>
</feature>
<dbReference type="EMBL" id="MNCJ02000326">
    <property type="protein sequence ID" value="KAF5781285.1"/>
    <property type="molecule type" value="Genomic_DNA"/>
</dbReference>
<proteinExistence type="predicted"/>
<gene>
    <name evidence="3" type="ORF">HannXRQ_Chr11g0334111</name>
    <name evidence="2" type="ORF">HanXRQr2_Chr11g0481681</name>
</gene>
<sequence>MKHENPCLAFGSSTSMASASTAIDEVPVFIDTSLETHIVISVSPDITAGEFKRQCEIMHLGCYPAIGNIKVDGLMVKKKSQLYHLPESMPIKHAFQGSKKTWFLYAKLSSIPESEVIRCGLSENRAETNCKKSPKKTKITDFRPSYVDPTSERTSQSISISVSGIIKKYFSVFDDEVTSSRSKARVPSCAPKTPPTVSKVERSREKKRSSAIGNRLIVAANNLGISTSDRKPVISLCKHKCDKFSVPKLSSVVRHPVFEIGEE</sequence>
<accession>A0A251TAT9</accession>
<dbReference type="OMA" id="HENPCLA"/>
<name>A0A251TAT9_HELAN</name>
<evidence type="ECO:0000256" key="1">
    <source>
        <dbReference type="SAM" id="MobiDB-lite"/>
    </source>
</evidence>
<organism evidence="3 4">
    <name type="scientific">Helianthus annuus</name>
    <name type="common">Common sunflower</name>
    <dbReference type="NCBI Taxonomy" id="4232"/>
    <lineage>
        <taxon>Eukaryota</taxon>
        <taxon>Viridiplantae</taxon>
        <taxon>Streptophyta</taxon>
        <taxon>Embryophyta</taxon>
        <taxon>Tracheophyta</taxon>
        <taxon>Spermatophyta</taxon>
        <taxon>Magnoliopsida</taxon>
        <taxon>eudicotyledons</taxon>
        <taxon>Gunneridae</taxon>
        <taxon>Pentapetalae</taxon>
        <taxon>asterids</taxon>
        <taxon>campanulids</taxon>
        <taxon>Asterales</taxon>
        <taxon>Asteraceae</taxon>
        <taxon>Asteroideae</taxon>
        <taxon>Heliantheae alliance</taxon>
        <taxon>Heliantheae</taxon>
        <taxon>Helianthus</taxon>
    </lineage>
</organism>
<dbReference type="EMBL" id="CM007900">
    <property type="protein sequence ID" value="OTG07762.1"/>
    <property type="molecule type" value="Genomic_DNA"/>
</dbReference>
<dbReference type="OrthoDB" id="1093005at2759"/>
<dbReference type="InParanoid" id="A0A251TAT9"/>
<dbReference type="Proteomes" id="UP000215914">
    <property type="component" value="Chromosome 11"/>
</dbReference>
<dbReference type="Gramene" id="mRNA:HanXRQr2_Chr11g0481681">
    <property type="protein sequence ID" value="mRNA:HanXRQr2_Chr11g0481681"/>
    <property type="gene ID" value="HanXRQr2_Chr11g0481681"/>
</dbReference>
<evidence type="ECO:0000313" key="4">
    <source>
        <dbReference type="Proteomes" id="UP000215914"/>
    </source>
</evidence>
<reference evidence="2 4" key="1">
    <citation type="journal article" date="2017" name="Nature">
        <title>The sunflower genome provides insights into oil metabolism, flowering and Asterid evolution.</title>
        <authorList>
            <person name="Badouin H."/>
            <person name="Gouzy J."/>
            <person name="Grassa C.J."/>
            <person name="Murat F."/>
            <person name="Staton S.E."/>
            <person name="Cottret L."/>
            <person name="Lelandais-Briere C."/>
            <person name="Owens G.L."/>
            <person name="Carrere S."/>
            <person name="Mayjonade B."/>
            <person name="Legrand L."/>
            <person name="Gill N."/>
            <person name="Kane N.C."/>
            <person name="Bowers J.E."/>
            <person name="Hubner S."/>
            <person name="Bellec A."/>
            <person name="Berard A."/>
            <person name="Berges H."/>
            <person name="Blanchet N."/>
            <person name="Boniface M.C."/>
            <person name="Brunel D."/>
            <person name="Catrice O."/>
            <person name="Chaidir N."/>
            <person name="Claudel C."/>
            <person name="Donnadieu C."/>
            <person name="Faraut T."/>
            <person name="Fievet G."/>
            <person name="Helmstetter N."/>
            <person name="King M."/>
            <person name="Knapp S.J."/>
            <person name="Lai Z."/>
            <person name="Le Paslier M.C."/>
            <person name="Lippi Y."/>
            <person name="Lorenzon L."/>
            <person name="Mandel J.R."/>
            <person name="Marage G."/>
            <person name="Marchand G."/>
            <person name="Marquand E."/>
            <person name="Bret-Mestries E."/>
            <person name="Morien E."/>
            <person name="Nambeesan S."/>
            <person name="Nguyen T."/>
            <person name="Pegot-Espagnet P."/>
            <person name="Pouilly N."/>
            <person name="Raftis F."/>
            <person name="Sallet E."/>
            <person name="Schiex T."/>
            <person name="Thomas J."/>
            <person name="Vandecasteele C."/>
            <person name="Vares D."/>
            <person name="Vear F."/>
            <person name="Vautrin S."/>
            <person name="Crespi M."/>
            <person name="Mangin B."/>
            <person name="Burke J.M."/>
            <person name="Salse J."/>
            <person name="Munos S."/>
            <person name="Vincourt P."/>
            <person name="Rieseberg L.H."/>
            <person name="Langlade N.B."/>
        </authorList>
    </citation>
    <scope>NUCLEOTIDE SEQUENCE [LARGE SCALE GENOMIC DNA]</scope>
    <source>
        <strain evidence="4">cv. SF193</strain>
        <tissue evidence="2">Leaves</tissue>
    </source>
</reference>
<reference evidence="2" key="3">
    <citation type="submission" date="2020-06" db="EMBL/GenBank/DDBJ databases">
        <title>Helianthus annuus Genome sequencing and assembly Release 2.</title>
        <authorList>
            <person name="Gouzy J."/>
            <person name="Langlade N."/>
            <person name="Munos S."/>
        </authorList>
    </citation>
    <scope>NUCLEOTIDE SEQUENCE</scope>
    <source>
        <tissue evidence="2">Leaves</tissue>
    </source>
</reference>
<protein>
    <submittedName>
        <fullName evidence="3">Uncharacterized protein</fullName>
    </submittedName>
</protein>
<dbReference type="STRING" id="4232.A0A251TAT9"/>
<evidence type="ECO:0000313" key="3">
    <source>
        <dbReference type="EMBL" id="OTG07762.1"/>
    </source>
</evidence>
<reference evidence="3" key="2">
    <citation type="submission" date="2017-02" db="EMBL/GenBank/DDBJ databases">
        <title>Sunflower complete genome.</title>
        <authorList>
            <person name="Langlade N."/>
            <person name="Munos S."/>
        </authorList>
    </citation>
    <scope>NUCLEOTIDE SEQUENCE [LARGE SCALE GENOMIC DNA]</scope>
    <source>
        <tissue evidence="3">Leaves</tissue>
    </source>
</reference>